<dbReference type="AlphaFoldDB" id="A0A8J5XB76"/>
<gene>
    <name evidence="1" type="ORF">KFE25_010655</name>
</gene>
<dbReference type="PANTHER" id="PTHR21580:SF28">
    <property type="entry name" value="BOREALIN N-TERMINAL DOMAIN-CONTAINING PROTEIN-RELATED"/>
    <property type="match status" value="1"/>
</dbReference>
<comment type="caution">
    <text evidence="1">The sequence shown here is derived from an EMBL/GenBank/DDBJ whole genome shotgun (WGS) entry which is preliminary data.</text>
</comment>
<sequence length="297" mass="32552">MAKLLARQQEQDERESLRKLYLDVQTVAARRMHDISMASNREWFHSSVTRTSSSTPGPGSYSLASASFFSESSKSAIEPLGVMAGRPPLLAGLASSPGPAAYHSTTHFLDRYKSSGAVKFNGRPTTFAMDGQSDSPGPAAYLPERIDLRAVHTVPFGLSAVPAREVVRDERAPAPTSYTPQQAQGEGGGKFAVERNEYLRREKWLQKRIAFVREVAVQPGPASYSVPLGITSASKAHRFSTQPARAPDSLETDAKPGPGAYFPTISVKREHELSQLRKSMLKRELKLVNERALLGQW</sequence>
<name>A0A8J5XB76_DIALT</name>
<evidence type="ECO:0000313" key="2">
    <source>
        <dbReference type="Proteomes" id="UP000751190"/>
    </source>
</evidence>
<dbReference type="InterPro" id="IPR051291">
    <property type="entry name" value="CIMAP"/>
</dbReference>
<protein>
    <submittedName>
        <fullName evidence="1">Uncharacterized protein</fullName>
    </submittedName>
</protein>
<reference evidence="1" key="1">
    <citation type="submission" date="2021-05" db="EMBL/GenBank/DDBJ databases">
        <title>The genome of the haptophyte Pavlova lutheri (Diacronema luteri, Pavlovales) - a model for lipid biosynthesis in eukaryotic algae.</title>
        <authorList>
            <person name="Hulatt C.J."/>
            <person name="Posewitz M.C."/>
        </authorList>
    </citation>
    <scope>NUCLEOTIDE SEQUENCE</scope>
    <source>
        <strain evidence="1">NIVA-4/92</strain>
    </source>
</reference>
<dbReference type="PANTHER" id="PTHR21580">
    <property type="entry name" value="SHIPPO-1-RELATED"/>
    <property type="match status" value="1"/>
</dbReference>
<dbReference type="EMBL" id="JAGTXO010000029">
    <property type="protein sequence ID" value="KAG8460904.1"/>
    <property type="molecule type" value="Genomic_DNA"/>
</dbReference>
<proteinExistence type="predicted"/>
<keyword evidence="2" id="KW-1185">Reference proteome</keyword>
<dbReference type="Pfam" id="PF07004">
    <property type="entry name" value="SHIPPO-rpt"/>
    <property type="match status" value="3"/>
</dbReference>
<dbReference type="Proteomes" id="UP000751190">
    <property type="component" value="Unassembled WGS sequence"/>
</dbReference>
<accession>A0A8J5XB76</accession>
<dbReference type="InterPro" id="IPR010736">
    <property type="entry name" value="SHIPPO-rpt"/>
</dbReference>
<organism evidence="1 2">
    <name type="scientific">Diacronema lutheri</name>
    <name type="common">Unicellular marine alga</name>
    <name type="synonym">Monochrysis lutheri</name>
    <dbReference type="NCBI Taxonomy" id="2081491"/>
    <lineage>
        <taxon>Eukaryota</taxon>
        <taxon>Haptista</taxon>
        <taxon>Haptophyta</taxon>
        <taxon>Pavlovophyceae</taxon>
        <taxon>Pavlovales</taxon>
        <taxon>Pavlovaceae</taxon>
        <taxon>Diacronema</taxon>
    </lineage>
</organism>
<evidence type="ECO:0000313" key="1">
    <source>
        <dbReference type="EMBL" id="KAG8460904.1"/>
    </source>
</evidence>